<proteinExistence type="predicted"/>
<accession>A0A7U3Q6J5</accession>
<keyword evidence="3" id="KW-0804">Transcription</keyword>
<evidence type="ECO:0000256" key="1">
    <source>
        <dbReference type="ARBA" id="ARBA00023015"/>
    </source>
</evidence>
<keyword evidence="2" id="KW-0238">DNA-binding</keyword>
<reference evidence="5 6" key="1">
    <citation type="submission" date="2020-11" db="EMBL/GenBank/DDBJ databases">
        <title>Pedobacter endophytica, an endophytic bacteria isolated form Carex pumila.</title>
        <authorList>
            <person name="Peng Y."/>
            <person name="Jiang L."/>
            <person name="Lee J."/>
        </authorList>
    </citation>
    <scope>NUCLEOTIDE SEQUENCE [LARGE SCALE GENOMIC DNA]</scope>
    <source>
        <strain evidence="5 6">JBR3-12</strain>
    </source>
</reference>
<organism evidence="5 6">
    <name type="scientific">Pedobacter endophyticus</name>
    <dbReference type="NCBI Taxonomy" id="2789740"/>
    <lineage>
        <taxon>Bacteria</taxon>
        <taxon>Pseudomonadati</taxon>
        <taxon>Bacteroidota</taxon>
        <taxon>Sphingobacteriia</taxon>
        <taxon>Sphingobacteriales</taxon>
        <taxon>Sphingobacteriaceae</taxon>
        <taxon>Pedobacter</taxon>
    </lineage>
</organism>
<dbReference type="SUPFAM" id="SSF46689">
    <property type="entry name" value="Homeodomain-like"/>
    <property type="match status" value="1"/>
</dbReference>
<dbReference type="EMBL" id="CP064939">
    <property type="protein sequence ID" value="QPH38690.1"/>
    <property type="molecule type" value="Genomic_DNA"/>
</dbReference>
<name>A0A7U3Q6J5_9SPHI</name>
<evidence type="ECO:0000256" key="3">
    <source>
        <dbReference type="ARBA" id="ARBA00023163"/>
    </source>
</evidence>
<dbReference type="Pfam" id="PF12833">
    <property type="entry name" value="HTH_18"/>
    <property type="match status" value="1"/>
</dbReference>
<keyword evidence="1" id="KW-0805">Transcription regulation</keyword>
<dbReference type="Pfam" id="PF22200">
    <property type="entry name" value="ExsA_N"/>
    <property type="match status" value="1"/>
</dbReference>
<dbReference type="KEGG" id="pex:IZT61_16635"/>
<protein>
    <submittedName>
        <fullName evidence="5">Helix-turn-helix transcriptional regulator</fullName>
    </submittedName>
</protein>
<keyword evidence="6" id="KW-1185">Reference proteome</keyword>
<dbReference type="Proteomes" id="UP000594759">
    <property type="component" value="Chromosome"/>
</dbReference>
<dbReference type="AlphaFoldDB" id="A0A7U3Q6J5"/>
<dbReference type="SMART" id="SM00342">
    <property type="entry name" value="HTH_ARAC"/>
    <property type="match status" value="1"/>
</dbReference>
<sequence length="256" mass="29763">MSADREANVLKEQFIPDTIFLFVAKGTIQTYDGNKKSIFRTGDAIIAQKNRLAKYELPDEKDAFEPIVFCFDEDFLREFKAKHNIQPNGSLIGDSFVKLPKNKFINSFITSIKPYHKGIMELEKEFETVKYEELLLILLKVNPELADSLFDFRKPGKIDLEAFMNKHYAFNVSNERFATLTGRSLSAFKRDFKTIFNDTPSHWLVKKRLEEAHFLINKEGRKPKDFYLELGFESLSHFSVAYKNKFGYAPSRQADK</sequence>
<dbReference type="InterPro" id="IPR050204">
    <property type="entry name" value="AraC_XylS_family_regulators"/>
</dbReference>
<evidence type="ECO:0000313" key="5">
    <source>
        <dbReference type="EMBL" id="QPH38690.1"/>
    </source>
</evidence>
<dbReference type="GO" id="GO:0043565">
    <property type="term" value="F:sequence-specific DNA binding"/>
    <property type="evidence" value="ECO:0007669"/>
    <property type="project" value="InterPro"/>
</dbReference>
<feature type="domain" description="HTH araC/xylS-type" evidence="4">
    <location>
        <begin position="158"/>
        <end position="256"/>
    </location>
</feature>
<evidence type="ECO:0000256" key="2">
    <source>
        <dbReference type="ARBA" id="ARBA00023125"/>
    </source>
</evidence>
<dbReference type="Gene3D" id="1.10.10.60">
    <property type="entry name" value="Homeodomain-like"/>
    <property type="match status" value="1"/>
</dbReference>
<gene>
    <name evidence="5" type="ORF">IZT61_16635</name>
</gene>
<dbReference type="InterPro" id="IPR018060">
    <property type="entry name" value="HTH_AraC"/>
</dbReference>
<evidence type="ECO:0000313" key="6">
    <source>
        <dbReference type="Proteomes" id="UP000594759"/>
    </source>
</evidence>
<dbReference type="PROSITE" id="PS01124">
    <property type="entry name" value="HTH_ARAC_FAMILY_2"/>
    <property type="match status" value="1"/>
</dbReference>
<evidence type="ECO:0000259" key="4">
    <source>
        <dbReference type="PROSITE" id="PS01124"/>
    </source>
</evidence>
<dbReference type="InterPro" id="IPR009057">
    <property type="entry name" value="Homeodomain-like_sf"/>
</dbReference>
<dbReference type="PANTHER" id="PTHR46796">
    <property type="entry name" value="HTH-TYPE TRANSCRIPTIONAL ACTIVATOR RHAS-RELATED"/>
    <property type="match status" value="1"/>
</dbReference>
<dbReference type="RefSeq" id="WP_196098167.1">
    <property type="nucleotide sequence ID" value="NZ_CP064939.1"/>
</dbReference>
<dbReference type="InterPro" id="IPR054015">
    <property type="entry name" value="ExsA-like_N"/>
</dbReference>
<dbReference type="GO" id="GO:0003700">
    <property type="term" value="F:DNA-binding transcription factor activity"/>
    <property type="evidence" value="ECO:0007669"/>
    <property type="project" value="InterPro"/>
</dbReference>